<feature type="region of interest" description="Disordered" evidence="2">
    <location>
        <begin position="1"/>
        <end position="135"/>
    </location>
</feature>
<accession>A0A3L6SVC8</accession>
<dbReference type="EMBL" id="PQIB02000003">
    <property type="protein sequence ID" value="RLN28420.1"/>
    <property type="molecule type" value="Genomic_DNA"/>
</dbReference>
<feature type="compositionally biased region" description="Basic and acidic residues" evidence="2">
    <location>
        <begin position="57"/>
        <end position="73"/>
    </location>
</feature>
<evidence type="ECO:0000256" key="1">
    <source>
        <dbReference type="SAM" id="Coils"/>
    </source>
</evidence>
<feature type="coiled-coil region" evidence="1">
    <location>
        <begin position="274"/>
        <end position="308"/>
    </location>
</feature>
<evidence type="ECO:0000313" key="3">
    <source>
        <dbReference type="EMBL" id="RLN28420.1"/>
    </source>
</evidence>
<feature type="compositionally biased region" description="Acidic residues" evidence="2">
    <location>
        <begin position="74"/>
        <end position="83"/>
    </location>
</feature>
<comment type="caution">
    <text evidence="3">The sequence shown here is derived from an EMBL/GenBank/DDBJ whole genome shotgun (WGS) entry which is preliminary data.</text>
</comment>
<keyword evidence="1" id="KW-0175">Coiled coil</keyword>
<organism evidence="3 4">
    <name type="scientific">Panicum miliaceum</name>
    <name type="common">Proso millet</name>
    <name type="synonym">Broomcorn millet</name>
    <dbReference type="NCBI Taxonomy" id="4540"/>
    <lineage>
        <taxon>Eukaryota</taxon>
        <taxon>Viridiplantae</taxon>
        <taxon>Streptophyta</taxon>
        <taxon>Embryophyta</taxon>
        <taxon>Tracheophyta</taxon>
        <taxon>Spermatophyta</taxon>
        <taxon>Magnoliopsida</taxon>
        <taxon>Liliopsida</taxon>
        <taxon>Poales</taxon>
        <taxon>Poaceae</taxon>
        <taxon>PACMAD clade</taxon>
        <taxon>Panicoideae</taxon>
        <taxon>Panicodae</taxon>
        <taxon>Paniceae</taxon>
        <taxon>Panicinae</taxon>
        <taxon>Panicum</taxon>
        <taxon>Panicum sect. Panicum</taxon>
    </lineage>
</organism>
<feature type="compositionally biased region" description="Acidic residues" evidence="2">
    <location>
        <begin position="32"/>
        <end position="42"/>
    </location>
</feature>
<keyword evidence="4" id="KW-1185">Reference proteome</keyword>
<feature type="compositionally biased region" description="Polar residues" evidence="2">
    <location>
        <begin position="1"/>
        <end position="13"/>
    </location>
</feature>
<evidence type="ECO:0000256" key="2">
    <source>
        <dbReference type="SAM" id="MobiDB-lite"/>
    </source>
</evidence>
<feature type="compositionally biased region" description="Acidic residues" evidence="2">
    <location>
        <begin position="100"/>
        <end position="120"/>
    </location>
</feature>
<feature type="compositionally biased region" description="Gly residues" evidence="2">
    <location>
        <begin position="87"/>
        <end position="99"/>
    </location>
</feature>
<dbReference type="AlphaFoldDB" id="A0A3L6SVC8"/>
<gene>
    <name evidence="3" type="ORF">C2845_PM05G17890</name>
</gene>
<sequence length="309" mass="34431">MNGQNQVDCTQEVVQHPQEPIQEEVQPLPEIIEIEDDSEDDDPLHYEGYYGGGWVETDTKEEPMELPADHPDAGWDEEEEEDNGQNAAGGGSPDASGGGDADEEEDAQDDDDDGDEDPEDPPGPATPGVVAPEPKSEKEIHYLNFAEGPMPALLWEAMQAMGFPLKPRFEVVRYQAPGQREEWLVSVVITVPDERYGSRREISSHHDNVPWSSVDASEAARRAMSALCHTYREELRDTKFRFFPRRMRGAPSARVPLPPPEERNPTVDATPKFVAALTTDLDAAGVEIVEAREEALQLRREKEILEAHL</sequence>
<reference evidence="4" key="1">
    <citation type="journal article" date="2019" name="Nat. Commun.">
        <title>The genome of broomcorn millet.</title>
        <authorList>
            <person name="Zou C."/>
            <person name="Miki D."/>
            <person name="Li D."/>
            <person name="Tang Q."/>
            <person name="Xiao L."/>
            <person name="Rajput S."/>
            <person name="Deng P."/>
            <person name="Jia W."/>
            <person name="Huang R."/>
            <person name="Zhang M."/>
            <person name="Sun Y."/>
            <person name="Hu J."/>
            <person name="Fu X."/>
            <person name="Schnable P.S."/>
            <person name="Li F."/>
            <person name="Zhang H."/>
            <person name="Feng B."/>
            <person name="Zhu X."/>
            <person name="Liu R."/>
            <person name="Schnable J.C."/>
            <person name="Zhu J.-K."/>
            <person name="Zhang H."/>
        </authorList>
    </citation>
    <scope>NUCLEOTIDE SEQUENCE [LARGE SCALE GENOMIC DNA]</scope>
</reference>
<dbReference type="Proteomes" id="UP000275267">
    <property type="component" value="Unassembled WGS sequence"/>
</dbReference>
<proteinExistence type="predicted"/>
<name>A0A3L6SVC8_PANMI</name>
<protein>
    <submittedName>
        <fullName evidence="3">Uncharacterized protein</fullName>
    </submittedName>
</protein>
<evidence type="ECO:0000313" key="4">
    <source>
        <dbReference type="Proteomes" id="UP000275267"/>
    </source>
</evidence>